<proteinExistence type="predicted"/>
<comment type="caution">
    <text evidence="2">The sequence shown here is derived from an EMBL/GenBank/DDBJ whole genome shotgun (WGS) entry which is preliminary data.</text>
</comment>
<name>A0AAD6I2I2_PENCN</name>
<accession>A0AAD6I2I2</accession>
<reference evidence="2" key="1">
    <citation type="journal article" date="2023" name="IMA Fungus">
        <title>Comparative genomic study of the Penicillium genus elucidates a diverse pangenome and 15 lateral gene transfer events.</title>
        <authorList>
            <person name="Petersen C."/>
            <person name="Sorensen T."/>
            <person name="Nielsen M.R."/>
            <person name="Sondergaard T.E."/>
            <person name="Sorensen J.L."/>
            <person name="Fitzpatrick D.A."/>
            <person name="Frisvad J.C."/>
            <person name="Nielsen K.L."/>
        </authorList>
    </citation>
    <scope>NUCLEOTIDE SEQUENCE</scope>
    <source>
        <strain evidence="2">IBT 15450</strain>
    </source>
</reference>
<dbReference type="GO" id="GO:0008168">
    <property type="term" value="F:methyltransferase activity"/>
    <property type="evidence" value="ECO:0007669"/>
    <property type="project" value="TreeGrafter"/>
</dbReference>
<gene>
    <name evidence="2" type="ORF">N7460_012558</name>
</gene>
<sequence>MKDKGLVPDPDIYAVNESFVPDDWKSETTSIASSLYRGYYENGRRYQTLREESYVPSDDQQFEAYEAGHITALTMDSHRDNPLFRSPVGGKDLKHVLDIGTGKGSWVVDVADLFPTATVRGVDLFPPPIKWMPPNCVLEVDDILQPWTWQQPFDLIHMRFLDAAFTPEENAQLYQQCYDNLRPGGWIEQLELSHKFHSEDNSWPEQCHLKDWERLMMTAAAKSRRPLDLYHRFPSLIKQSGFVDVHVEEVKWPVGPWPRDKQLKEAGSVNQAHWLTGMEGYSMYLFTKFGSPTSWSKEEVHVHLARVRKELTDPRYHLYHTVKRVWARKPMPDEVIIKIEDK</sequence>
<dbReference type="AlphaFoldDB" id="A0AAD6I2I2"/>
<dbReference type="InterPro" id="IPR029063">
    <property type="entry name" value="SAM-dependent_MTases_sf"/>
</dbReference>
<dbReference type="InterPro" id="IPR041698">
    <property type="entry name" value="Methyltransf_25"/>
</dbReference>
<dbReference type="PANTHER" id="PTHR43591:SF10">
    <property type="entry name" value="ABC TRANSMEMBRANE TYPE-1 DOMAIN-CONTAINING PROTEIN-RELATED"/>
    <property type="match status" value="1"/>
</dbReference>
<dbReference type="PANTHER" id="PTHR43591">
    <property type="entry name" value="METHYLTRANSFERASE"/>
    <property type="match status" value="1"/>
</dbReference>
<dbReference type="CDD" id="cd02440">
    <property type="entry name" value="AdoMet_MTases"/>
    <property type="match status" value="1"/>
</dbReference>
<feature type="domain" description="Methyltransferase" evidence="1">
    <location>
        <begin position="96"/>
        <end position="185"/>
    </location>
</feature>
<dbReference type="EMBL" id="JAQJZL010000015">
    <property type="protein sequence ID" value="KAJ6027741.1"/>
    <property type="molecule type" value="Genomic_DNA"/>
</dbReference>
<dbReference type="SUPFAM" id="SSF53335">
    <property type="entry name" value="S-adenosyl-L-methionine-dependent methyltransferases"/>
    <property type="match status" value="1"/>
</dbReference>
<dbReference type="Gene3D" id="3.40.50.150">
    <property type="entry name" value="Vaccinia Virus protein VP39"/>
    <property type="match status" value="1"/>
</dbReference>
<dbReference type="Proteomes" id="UP001219568">
    <property type="component" value="Unassembled WGS sequence"/>
</dbReference>
<evidence type="ECO:0000313" key="2">
    <source>
        <dbReference type="EMBL" id="KAJ6027741.1"/>
    </source>
</evidence>
<evidence type="ECO:0000259" key="1">
    <source>
        <dbReference type="Pfam" id="PF13649"/>
    </source>
</evidence>
<evidence type="ECO:0000313" key="3">
    <source>
        <dbReference type="Proteomes" id="UP001219568"/>
    </source>
</evidence>
<organism evidence="2 3">
    <name type="scientific">Penicillium canescens</name>
    <dbReference type="NCBI Taxonomy" id="5083"/>
    <lineage>
        <taxon>Eukaryota</taxon>
        <taxon>Fungi</taxon>
        <taxon>Dikarya</taxon>
        <taxon>Ascomycota</taxon>
        <taxon>Pezizomycotina</taxon>
        <taxon>Eurotiomycetes</taxon>
        <taxon>Eurotiomycetidae</taxon>
        <taxon>Eurotiales</taxon>
        <taxon>Aspergillaceae</taxon>
        <taxon>Penicillium</taxon>
    </lineage>
</organism>
<reference evidence="2" key="2">
    <citation type="submission" date="2023-01" db="EMBL/GenBank/DDBJ databases">
        <authorList>
            <person name="Petersen C."/>
        </authorList>
    </citation>
    <scope>NUCLEOTIDE SEQUENCE</scope>
    <source>
        <strain evidence="2">IBT 15450</strain>
    </source>
</reference>
<dbReference type="Pfam" id="PF13649">
    <property type="entry name" value="Methyltransf_25"/>
    <property type="match status" value="1"/>
</dbReference>
<keyword evidence="3" id="KW-1185">Reference proteome</keyword>
<protein>
    <recommendedName>
        <fullName evidence="1">Methyltransferase domain-containing protein</fullName>
    </recommendedName>
</protein>